<dbReference type="InterPro" id="IPR004143">
    <property type="entry name" value="BPL_LPL_catalytic"/>
</dbReference>
<name>A0A0N4Z040_PARTI</name>
<dbReference type="PANTHER" id="PTHR12835:SF5">
    <property type="entry name" value="BIOTIN--PROTEIN LIGASE"/>
    <property type="match status" value="1"/>
</dbReference>
<dbReference type="NCBIfam" id="TIGR00121">
    <property type="entry name" value="birA_ligase"/>
    <property type="match status" value="1"/>
</dbReference>
<accession>A0A0N4Z040</accession>
<dbReference type="SUPFAM" id="SSF55681">
    <property type="entry name" value="Class II aaRS and biotin synthetases"/>
    <property type="match status" value="1"/>
</dbReference>
<evidence type="ECO:0000313" key="6">
    <source>
        <dbReference type="Proteomes" id="UP000038045"/>
    </source>
</evidence>
<feature type="domain" description="BPL/LPL catalytic" evidence="5">
    <location>
        <begin position="1186"/>
        <end position="1362"/>
    </location>
</feature>
<dbReference type="Pfam" id="PF03099">
    <property type="entry name" value="BPL_LplA_LipB"/>
    <property type="match status" value="1"/>
</dbReference>
<dbReference type="WBParaSite" id="PTRK_0000007300.1">
    <property type="protein sequence ID" value="PTRK_0000007300.1"/>
    <property type="gene ID" value="PTRK_0000007300"/>
</dbReference>
<sequence>MLFFVWSLVLSAVNYARKQKIASILSKHYLSPVAYHKTIHFKRHKDFNTKSYTSETSTNHEENVSSFSDDDKEDVLTIDNRDDTTFTNNTPSFERIEALLKKDTKDINSPSQCSSIQTLGRTSRCNSTMEKALSEQLLNRWDDDENILYTKDNIEIIAQLDPYKLYEKEWKVTDKKDNIISLLKNCIASSVPTCMFIAHLHPVSHSNMDLLKKVFGDAVEAGTSPRVEETMTNALPPLDLNAEIIYNLAPLLLDNFCKRIAVKRTNSNDVIFKCNLETFYNIIYYWSESALYSAADLAFVDTITCISPSNIEILSEVDHEDSLILQPSSLSNKNIHPSSLSSSLASLNNSFSQQNTNNGDLPLLELLYLLDQQNTSSKDTSYKEKTATLPTKFSRRHYNSECLSDKQHFFSDLGLYKDISEELNSKMNMAINDKHFLEEDNYYAKNSAIMQASSSSCPWGSLRSLRASSNNSNKVASMHRPPLPSSIPTNIKNIETINEKKTFNTINNSSSKFTIPHNLLWSHTSRFPYYNKTIYNLMSDSSNLPNNHIRSLRSISATGHLEKDYNSTKSRKEYYLETSHHINYSPNLPSPDKELVLEDTLSKYPFKFRNRSYSESKNNLENSKSKDVSTSLNGKLATSLEHEKLIGHFNTKYPFPETYHLNTIEREVPSSFITRTPFERYKRSLRQIKSRKSHSCLPDNRGLISLEDLRESQDILTQNNIEILQKYFKNMFSEKHLNQIETFEDNDSMNKKNNSKLLLNIPTDDEGPSRQLSYVMAQLSLGPKLKHVNERRGSMNSRLFGANGSSITDFINNQLPPIFSKPTFRRYSCVPIKKSCDYETPLNTSRTSDSLKNKKVSFKYDGGHKIVCTPSSSLSHINSKPPTILVFTGKDYKLFFKVQETVEKLVAVDYYTIHQLSFDKLKEDEWMVPGTALLIICDTYSLDSDCWAKLQIYFSNTGRVIFLCQNSILDNFKCTKKWANKDSWIKKLFGTRKSSKSMNKDFNNFLKKCHKHFKHNEDINEKFNAFDLACGTNYSVHFKKEKNAPLLLFLESSANNAVALFSDASTEEIITSRYLDDVKEILKKTGIKMNTVKELTNDMKILTNGNLVLKNITELNNFKGFSYFEDKGNNPIINFYPQHYNYQKIRKSNKYFQSIQLSFKGAMLRDFDTGEYFKQLATSTLGHRMIHIDTCESVMKISNSLTQAMTTCDGTVVIANTQKYGRGNGDNQWISPRGCATFAFDFNIPIESHLGSKIAFLQHILSLSIIESIKTLTDIPDFPIQIKWPNGIYYDKKIKIGGVKLKCSIYGNVYKCVIGGAVNVANSKPTTCINDLLPETDEPKLSVATVIGEILNRFENNSKLFERHGCEKFIERYISFWMHDNEEILIDIDETSEKKVLCIVTGMDKEGFLVAREKNNNKRYFRIYETGRNYENMKGRLKESTNK</sequence>
<dbReference type="Gene3D" id="3.30.930.10">
    <property type="entry name" value="Bira Bifunctional Protein, Domain 2"/>
    <property type="match status" value="1"/>
</dbReference>
<keyword evidence="4" id="KW-0732">Signal</keyword>
<feature type="signal peptide" evidence="4">
    <location>
        <begin position="1"/>
        <end position="18"/>
    </location>
</feature>
<dbReference type="InterPro" id="IPR045864">
    <property type="entry name" value="aa-tRNA-synth_II/BPL/LPL"/>
</dbReference>
<proteinExistence type="inferred from homology"/>
<protein>
    <submittedName>
        <fullName evidence="7">BPL/LPL catalytic domain-containing protein</fullName>
    </submittedName>
</protein>
<feature type="region of interest" description="Disordered" evidence="3">
    <location>
        <begin position="51"/>
        <end position="70"/>
    </location>
</feature>
<evidence type="ECO:0000256" key="1">
    <source>
        <dbReference type="ARBA" id="ARBA00009934"/>
    </source>
</evidence>
<reference evidence="7" key="1">
    <citation type="submission" date="2017-02" db="UniProtKB">
        <authorList>
            <consortium name="WormBaseParasite"/>
        </authorList>
    </citation>
    <scope>IDENTIFICATION</scope>
</reference>
<evidence type="ECO:0000259" key="5">
    <source>
        <dbReference type="PROSITE" id="PS51733"/>
    </source>
</evidence>
<evidence type="ECO:0000256" key="2">
    <source>
        <dbReference type="ARBA" id="ARBA00022598"/>
    </source>
</evidence>
<dbReference type="PANTHER" id="PTHR12835">
    <property type="entry name" value="BIOTIN PROTEIN LIGASE"/>
    <property type="match status" value="1"/>
</dbReference>
<dbReference type="GO" id="GO:0004077">
    <property type="term" value="F:biotin--[biotin carboxyl-carrier protein] ligase activity"/>
    <property type="evidence" value="ECO:0007669"/>
    <property type="project" value="InterPro"/>
</dbReference>
<comment type="similarity">
    <text evidence="1">Belongs to the biotin--protein ligase family.</text>
</comment>
<dbReference type="STRING" id="131310.A0A0N4Z040"/>
<feature type="chain" id="PRO_5005890894" evidence="4">
    <location>
        <begin position="19"/>
        <end position="1443"/>
    </location>
</feature>
<dbReference type="InterPro" id="IPR004408">
    <property type="entry name" value="Biotin_CoA_COase_ligase"/>
</dbReference>
<keyword evidence="6" id="KW-1185">Reference proteome</keyword>
<evidence type="ECO:0000313" key="7">
    <source>
        <dbReference type="WBParaSite" id="PTRK_0000007300.1"/>
    </source>
</evidence>
<organism evidence="6 7">
    <name type="scientific">Parastrongyloides trichosuri</name>
    <name type="common">Possum-specific nematode worm</name>
    <dbReference type="NCBI Taxonomy" id="131310"/>
    <lineage>
        <taxon>Eukaryota</taxon>
        <taxon>Metazoa</taxon>
        <taxon>Ecdysozoa</taxon>
        <taxon>Nematoda</taxon>
        <taxon>Chromadorea</taxon>
        <taxon>Rhabditida</taxon>
        <taxon>Tylenchina</taxon>
        <taxon>Panagrolaimomorpha</taxon>
        <taxon>Strongyloidoidea</taxon>
        <taxon>Strongyloididae</taxon>
        <taxon>Parastrongyloides</taxon>
    </lineage>
</organism>
<dbReference type="GO" id="GO:0005737">
    <property type="term" value="C:cytoplasm"/>
    <property type="evidence" value="ECO:0007669"/>
    <property type="project" value="TreeGrafter"/>
</dbReference>
<evidence type="ECO:0000256" key="3">
    <source>
        <dbReference type="SAM" id="MobiDB-lite"/>
    </source>
</evidence>
<evidence type="ECO:0000256" key="4">
    <source>
        <dbReference type="SAM" id="SignalP"/>
    </source>
</evidence>
<keyword evidence="2" id="KW-0436">Ligase</keyword>
<dbReference type="Proteomes" id="UP000038045">
    <property type="component" value="Unplaced"/>
</dbReference>
<dbReference type="PROSITE" id="PS51733">
    <property type="entry name" value="BPL_LPL_CATALYTIC"/>
    <property type="match status" value="1"/>
</dbReference>